<gene>
    <name evidence="11" type="primary">htpX</name>
    <name evidence="13" type="ORF">KDK95_27040</name>
</gene>
<evidence type="ECO:0000256" key="1">
    <source>
        <dbReference type="ARBA" id="ARBA00009779"/>
    </source>
</evidence>
<feature type="active site" evidence="11">
    <location>
        <position position="143"/>
    </location>
</feature>
<evidence type="ECO:0000256" key="10">
    <source>
        <dbReference type="ARBA" id="ARBA00023136"/>
    </source>
</evidence>
<dbReference type="Gene3D" id="3.30.2010.10">
    <property type="entry name" value="Metalloproteases ('zincins'), catalytic domain"/>
    <property type="match status" value="1"/>
</dbReference>
<feature type="transmembrane region" description="Helical" evidence="11">
    <location>
        <begin position="12"/>
        <end position="35"/>
    </location>
</feature>
<dbReference type="GO" id="GO:0006508">
    <property type="term" value="P:proteolysis"/>
    <property type="evidence" value="ECO:0007669"/>
    <property type="project" value="UniProtKB-KW"/>
</dbReference>
<dbReference type="EMBL" id="JAGSOH010000109">
    <property type="protein sequence ID" value="MBR7829988.1"/>
    <property type="molecule type" value="Genomic_DNA"/>
</dbReference>
<feature type="binding site" evidence="11">
    <location>
        <position position="146"/>
    </location>
    <ligand>
        <name>Zn(2+)</name>
        <dbReference type="ChEBI" id="CHEBI:29105"/>
        <note>catalytic</note>
    </ligand>
</feature>
<evidence type="ECO:0000256" key="2">
    <source>
        <dbReference type="ARBA" id="ARBA00022475"/>
    </source>
</evidence>
<proteinExistence type="inferred from homology"/>
<feature type="binding site" evidence="11">
    <location>
        <position position="142"/>
    </location>
    <ligand>
        <name>Zn(2+)</name>
        <dbReference type="ChEBI" id="CHEBI:29105"/>
        <note>catalytic</note>
    </ligand>
</feature>
<evidence type="ECO:0000256" key="9">
    <source>
        <dbReference type="ARBA" id="ARBA00023049"/>
    </source>
</evidence>
<dbReference type="PANTHER" id="PTHR43221:SF2">
    <property type="entry name" value="PROTEASE HTPX HOMOLOG"/>
    <property type="match status" value="1"/>
</dbReference>
<keyword evidence="3 11" id="KW-0645">Protease</keyword>
<evidence type="ECO:0000256" key="6">
    <source>
        <dbReference type="ARBA" id="ARBA00022801"/>
    </source>
</evidence>
<evidence type="ECO:0000256" key="7">
    <source>
        <dbReference type="ARBA" id="ARBA00022833"/>
    </source>
</evidence>
<name>A0A941EFV7_9ACTN</name>
<dbReference type="CDD" id="cd07327">
    <property type="entry name" value="M48B_HtpX_like"/>
    <property type="match status" value="1"/>
</dbReference>
<evidence type="ECO:0000256" key="11">
    <source>
        <dbReference type="HAMAP-Rule" id="MF_00188"/>
    </source>
</evidence>
<dbReference type="GO" id="GO:0005886">
    <property type="term" value="C:plasma membrane"/>
    <property type="evidence" value="ECO:0007669"/>
    <property type="project" value="UniProtKB-SubCell"/>
</dbReference>
<keyword evidence="6 11" id="KW-0378">Hydrolase</keyword>
<feature type="transmembrane region" description="Helical" evidence="11">
    <location>
        <begin position="152"/>
        <end position="173"/>
    </location>
</feature>
<organism evidence="13 14">
    <name type="scientific">Actinospica acidithermotolerans</name>
    <dbReference type="NCBI Taxonomy" id="2828514"/>
    <lineage>
        <taxon>Bacteria</taxon>
        <taxon>Bacillati</taxon>
        <taxon>Actinomycetota</taxon>
        <taxon>Actinomycetes</taxon>
        <taxon>Catenulisporales</taxon>
        <taxon>Actinospicaceae</taxon>
        <taxon>Actinospica</taxon>
    </lineage>
</organism>
<evidence type="ECO:0000313" key="14">
    <source>
        <dbReference type="Proteomes" id="UP000676325"/>
    </source>
</evidence>
<keyword evidence="4 11" id="KW-0812">Transmembrane</keyword>
<comment type="caution">
    <text evidence="13">The sequence shown here is derived from an EMBL/GenBank/DDBJ whole genome shotgun (WGS) entry which is preliminary data.</text>
</comment>
<keyword evidence="5 11" id="KW-0479">Metal-binding</keyword>
<keyword evidence="9 11" id="KW-0482">Metalloprotease</keyword>
<keyword evidence="7 11" id="KW-0862">Zinc</keyword>
<comment type="cofactor">
    <cofactor evidence="11">
        <name>Zn(2+)</name>
        <dbReference type="ChEBI" id="CHEBI:29105"/>
    </cofactor>
    <text evidence="11">Binds 1 zinc ion per subunit.</text>
</comment>
<dbReference type="InterPro" id="IPR050083">
    <property type="entry name" value="HtpX_protease"/>
</dbReference>
<evidence type="ECO:0000259" key="12">
    <source>
        <dbReference type="Pfam" id="PF01435"/>
    </source>
</evidence>
<evidence type="ECO:0000313" key="13">
    <source>
        <dbReference type="EMBL" id="MBR7829988.1"/>
    </source>
</evidence>
<evidence type="ECO:0000256" key="3">
    <source>
        <dbReference type="ARBA" id="ARBA00022670"/>
    </source>
</evidence>
<dbReference type="InterPro" id="IPR022919">
    <property type="entry name" value="Pept_M48_protease_HtpX"/>
</dbReference>
<reference evidence="13" key="1">
    <citation type="submission" date="2021-04" db="EMBL/GenBank/DDBJ databases">
        <title>Genome based classification of Actinospica acidithermotolerans sp. nov., an actinobacterium isolated from an Indonesian hot spring.</title>
        <authorList>
            <person name="Kusuma A.B."/>
            <person name="Putra K.E."/>
            <person name="Nafisah S."/>
            <person name="Loh J."/>
            <person name="Nouioui I."/>
            <person name="Goodfellow M."/>
        </authorList>
    </citation>
    <scope>NUCLEOTIDE SEQUENCE</scope>
    <source>
        <strain evidence="13">MGRD01-02</strain>
    </source>
</reference>
<dbReference type="Pfam" id="PF01435">
    <property type="entry name" value="Peptidase_M48"/>
    <property type="match status" value="1"/>
</dbReference>
<feature type="transmembrane region" description="Helical" evidence="11">
    <location>
        <begin position="41"/>
        <end position="59"/>
    </location>
</feature>
<dbReference type="AlphaFoldDB" id="A0A941EFV7"/>
<protein>
    <recommendedName>
        <fullName evidence="11">Protease HtpX homolog</fullName>
        <ecNumber evidence="11">3.4.24.-</ecNumber>
    </recommendedName>
</protein>
<dbReference type="GO" id="GO:0008270">
    <property type="term" value="F:zinc ion binding"/>
    <property type="evidence" value="ECO:0007669"/>
    <property type="project" value="UniProtKB-UniRule"/>
</dbReference>
<dbReference type="HAMAP" id="MF_00188">
    <property type="entry name" value="Pept_M48_protease_HtpX"/>
    <property type="match status" value="1"/>
</dbReference>
<evidence type="ECO:0000256" key="8">
    <source>
        <dbReference type="ARBA" id="ARBA00022989"/>
    </source>
</evidence>
<sequence>MAQSRFRTDRQLSARMVAVMGTLVLAYAGAMTVLSLVLGRWWPLGVAAVVTFFVFQMLASDKVALAAVGAREVSAEEEPELHAVVDRLCSLADMPKPTIAVSNSSVPNAFAAGRKRSGIVLCVTRGMLSRLDEQELEGVIAHELSHIAHGDAMVMTVASFIGVLAGLTARFGAQLMLYAGRMRGLWQFMVAALAVTALSAATWMVSVLLIRTLSRYREFAADHAAAELTGNPAALASALQKVSDRRSLIPSRDLRRATAVSAVAFCPVTVSKQVGAQLLSTHPSVEDRIERLEQIARRLG</sequence>
<dbReference type="RefSeq" id="WP_212521120.1">
    <property type="nucleotide sequence ID" value="NZ_JAGSOH010000109.1"/>
</dbReference>
<dbReference type="GO" id="GO:0004222">
    <property type="term" value="F:metalloendopeptidase activity"/>
    <property type="evidence" value="ECO:0007669"/>
    <property type="project" value="UniProtKB-UniRule"/>
</dbReference>
<dbReference type="PANTHER" id="PTHR43221">
    <property type="entry name" value="PROTEASE HTPX"/>
    <property type="match status" value="1"/>
</dbReference>
<dbReference type="Proteomes" id="UP000676325">
    <property type="component" value="Unassembled WGS sequence"/>
</dbReference>
<comment type="subcellular location">
    <subcellularLocation>
        <location evidence="11">Cell membrane</location>
        <topology evidence="11">Multi-pass membrane protein</topology>
    </subcellularLocation>
</comment>
<feature type="transmembrane region" description="Helical" evidence="11">
    <location>
        <begin position="185"/>
        <end position="210"/>
    </location>
</feature>
<comment type="similarity">
    <text evidence="1 11">Belongs to the peptidase M48B family.</text>
</comment>
<feature type="binding site" evidence="11">
    <location>
        <position position="218"/>
    </location>
    <ligand>
        <name>Zn(2+)</name>
        <dbReference type="ChEBI" id="CHEBI:29105"/>
        <note>catalytic</note>
    </ligand>
</feature>
<keyword evidence="10 11" id="KW-0472">Membrane</keyword>
<accession>A0A941EFV7</accession>
<dbReference type="InterPro" id="IPR001915">
    <property type="entry name" value="Peptidase_M48"/>
</dbReference>
<keyword evidence="8 11" id="KW-1133">Transmembrane helix</keyword>
<dbReference type="EC" id="3.4.24.-" evidence="11"/>
<evidence type="ECO:0000256" key="5">
    <source>
        <dbReference type="ARBA" id="ARBA00022723"/>
    </source>
</evidence>
<keyword evidence="2 11" id="KW-1003">Cell membrane</keyword>
<feature type="domain" description="Peptidase M48" evidence="12">
    <location>
        <begin position="77"/>
        <end position="295"/>
    </location>
</feature>
<keyword evidence="14" id="KW-1185">Reference proteome</keyword>
<evidence type="ECO:0000256" key="4">
    <source>
        <dbReference type="ARBA" id="ARBA00022692"/>
    </source>
</evidence>